<protein>
    <submittedName>
        <fullName evidence="4">Dynamin family protein</fullName>
    </submittedName>
</protein>
<proteinExistence type="predicted"/>
<dbReference type="EMBL" id="AJYA01000040">
    <property type="protein sequence ID" value="EIM74581.1"/>
    <property type="molecule type" value="Genomic_DNA"/>
</dbReference>
<evidence type="ECO:0000259" key="3">
    <source>
        <dbReference type="Pfam" id="PF00350"/>
    </source>
</evidence>
<dbReference type="AlphaFoldDB" id="I5BYC9"/>
<feature type="domain" description="Dynamin N-terminal" evidence="3">
    <location>
        <begin position="1"/>
        <end position="140"/>
    </location>
</feature>
<dbReference type="PANTHER" id="PTHR43681:SF1">
    <property type="entry name" value="SARCALUMENIN"/>
    <property type="match status" value="1"/>
</dbReference>
<evidence type="ECO:0000313" key="4">
    <source>
        <dbReference type="EMBL" id="EIM74581.1"/>
    </source>
</evidence>
<feature type="coiled-coil region" evidence="1">
    <location>
        <begin position="251"/>
        <end position="278"/>
    </location>
</feature>
<dbReference type="RefSeq" id="WP_009056426.1">
    <property type="nucleotide sequence ID" value="NZ_AJYA01000040.1"/>
</dbReference>
<gene>
    <name evidence="4" type="ORF">A3SI_15388</name>
</gene>
<dbReference type="InterPro" id="IPR051943">
    <property type="entry name" value="TRAFAC_Dynamin-like_GTPase"/>
</dbReference>
<dbReference type="Pfam" id="PF00350">
    <property type="entry name" value="Dynamin_N"/>
    <property type="match status" value="1"/>
</dbReference>
<keyword evidence="1" id="KW-0175">Coiled coil</keyword>
<dbReference type="SUPFAM" id="SSF52540">
    <property type="entry name" value="P-loop containing nucleoside triphosphate hydrolases"/>
    <property type="match status" value="1"/>
</dbReference>
<dbReference type="PANTHER" id="PTHR43681">
    <property type="entry name" value="TRANSMEMBRANE GTPASE FZO"/>
    <property type="match status" value="1"/>
</dbReference>
<evidence type="ECO:0000256" key="1">
    <source>
        <dbReference type="SAM" id="Coils"/>
    </source>
</evidence>
<dbReference type="Proteomes" id="UP000005551">
    <property type="component" value="Unassembled WGS sequence"/>
</dbReference>
<name>I5BYC9_9BACT</name>
<sequence length="430" mass="48437">MGKKFLPSFDKPTTAMITEIKKGEEYKFEVIKTNENGAETIREISPADLASEVQKTESNSKIRISVPDSELLDDDLLLIDTPGVSSIEDTHSEITYGYMPLVDVAFLVININLGSVSKSLFEFLNQYPDYIRNKIYFVLNFIDTKSENEIKKLEVEFKSAISSYVSNPKVLPVSSLWAIKGNDTKDEALLQKSGVHEIKKIITSEIPKLKAEIKEEKINRAVDQLSLLAISALNQKIDALSDTDEEFFERRDALKNEIENIERGRASLLSKKDQLRLELEQAAYSEVNFTAVKLIELFKSKRDDLVEAELQSFTDNLVQSIEQRVKLFDEFSLDGININSSSQEALTMIMHEVGGFFKNGQQTSKIVQSGLLAALFPAKGSWNLLEFGISYFLQSGDRTAADSKNKQQSDKPETEKQSDKPETEKQSDNT</sequence>
<accession>I5BYC9</accession>
<evidence type="ECO:0000256" key="2">
    <source>
        <dbReference type="SAM" id="MobiDB-lite"/>
    </source>
</evidence>
<keyword evidence="5" id="KW-1185">Reference proteome</keyword>
<dbReference type="InterPro" id="IPR027417">
    <property type="entry name" value="P-loop_NTPase"/>
</dbReference>
<evidence type="ECO:0000313" key="5">
    <source>
        <dbReference type="Proteomes" id="UP000005551"/>
    </source>
</evidence>
<feature type="region of interest" description="Disordered" evidence="2">
    <location>
        <begin position="400"/>
        <end position="430"/>
    </location>
</feature>
<dbReference type="STRING" id="1189621.A3SI_15388"/>
<organism evidence="4 5">
    <name type="scientific">Nitritalea halalkaliphila LW7</name>
    <dbReference type="NCBI Taxonomy" id="1189621"/>
    <lineage>
        <taxon>Bacteria</taxon>
        <taxon>Pseudomonadati</taxon>
        <taxon>Bacteroidota</taxon>
        <taxon>Cytophagia</taxon>
        <taxon>Cytophagales</taxon>
        <taxon>Cyclobacteriaceae</taxon>
        <taxon>Nitritalea</taxon>
    </lineage>
</organism>
<dbReference type="InterPro" id="IPR045063">
    <property type="entry name" value="Dynamin_N"/>
</dbReference>
<reference evidence="4 5" key="1">
    <citation type="submission" date="2012-05" db="EMBL/GenBank/DDBJ databases">
        <title>Genome sequence of Nitritalea halalkaliphila LW7.</title>
        <authorList>
            <person name="Jangir P.K."/>
            <person name="Singh A."/>
            <person name="Shivaji S."/>
            <person name="Sharma R."/>
        </authorList>
    </citation>
    <scope>NUCLEOTIDE SEQUENCE [LARGE SCALE GENOMIC DNA]</scope>
    <source>
        <strain evidence="4 5">LW7</strain>
    </source>
</reference>
<comment type="caution">
    <text evidence="4">The sequence shown here is derived from an EMBL/GenBank/DDBJ whole genome shotgun (WGS) entry which is preliminary data.</text>
</comment>
<dbReference type="Gene3D" id="3.40.50.300">
    <property type="entry name" value="P-loop containing nucleotide triphosphate hydrolases"/>
    <property type="match status" value="1"/>
</dbReference>